<evidence type="ECO:0000313" key="1">
    <source>
        <dbReference type="EMBL" id="JAD49835.1"/>
    </source>
</evidence>
<accession>A0A0A9ALL1</accession>
<organism evidence="1">
    <name type="scientific">Arundo donax</name>
    <name type="common">Giant reed</name>
    <name type="synonym">Donax arundinaceus</name>
    <dbReference type="NCBI Taxonomy" id="35708"/>
    <lineage>
        <taxon>Eukaryota</taxon>
        <taxon>Viridiplantae</taxon>
        <taxon>Streptophyta</taxon>
        <taxon>Embryophyta</taxon>
        <taxon>Tracheophyta</taxon>
        <taxon>Spermatophyta</taxon>
        <taxon>Magnoliopsida</taxon>
        <taxon>Liliopsida</taxon>
        <taxon>Poales</taxon>
        <taxon>Poaceae</taxon>
        <taxon>PACMAD clade</taxon>
        <taxon>Arundinoideae</taxon>
        <taxon>Arundineae</taxon>
        <taxon>Arundo</taxon>
    </lineage>
</organism>
<proteinExistence type="predicted"/>
<reference evidence="1" key="1">
    <citation type="submission" date="2014-09" db="EMBL/GenBank/DDBJ databases">
        <authorList>
            <person name="Magalhaes I.L.F."/>
            <person name="Oliveira U."/>
            <person name="Santos F.R."/>
            <person name="Vidigal T.H.D.A."/>
            <person name="Brescovit A.D."/>
            <person name="Santos A.J."/>
        </authorList>
    </citation>
    <scope>NUCLEOTIDE SEQUENCE</scope>
    <source>
        <tissue evidence="1">Shoot tissue taken approximately 20 cm above the soil surface</tissue>
    </source>
</reference>
<dbReference type="AlphaFoldDB" id="A0A0A9ALL1"/>
<protein>
    <submittedName>
        <fullName evidence="1">Uncharacterized protein</fullName>
    </submittedName>
</protein>
<name>A0A0A9ALL1_ARUDO</name>
<reference evidence="1" key="2">
    <citation type="journal article" date="2015" name="Data Brief">
        <title>Shoot transcriptome of the giant reed, Arundo donax.</title>
        <authorList>
            <person name="Barrero R.A."/>
            <person name="Guerrero F.D."/>
            <person name="Moolhuijzen P."/>
            <person name="Goolsby J.A."/>
            <person name="Tidwell J."/>
            <person name="Bellgard S.E."/>
            <person name="Bellgard M.I."/>
        </authorList>
    </citation>
    <scope>NUCLEOTIDE SEQUENCE</scope>
    <source>
        <tissue evidence="1">Shoot tissue taken approximately 20 cm above the soil surface</tissue>
    </source>
</reference>
<dbReference type="EMBL" id="GBRH01248060">
    <property type="protein sequence ID" value="JAD49835.1"/>
    <property type="molecule type" value="Transcribed_RNA"/>
</dbReference>
<sequence length="23" mass="2673">MALYLVELSLLLFPFTHNILLVL</sequence>